<dbReference type="Proteomes" id="UP000001610">
    <property type="component" value="Unassembled WGS sequence"/>
</dbReference>
<dbReference type="AlphaFoldDB" id="G3JB21"/>
<organism evidence="7 8">
    <name type="scientific">Cordyceps militaris (strain CM01)</name>
    <name type="common">Caterpillar fungus</name>
    <dbReference type="NCBI Taxonomy" id="983644"/>
    <lineage>
        <taxon>Eukaryota</taxon>
        <taxon>Fungi</taxon>
        <taxon>Dikarya</taxon>
        <taxon>Ascomycota</taxon>
        <taxon>Pezizomycotina</taxon>
        <taxon>Sordariomycetes</taxon>
        <taxon>Hypocreomycetidae</taxon>
        <taxon>Hypocreales</taxon>
        <taxon>Cordycipitaceae</taxon>
        <taxon>Cordyceps</taxon>
    </lineage>
</organism>
<dbReference type="OrthoDB" id="25129at2759"/>
<evidence type="ECO:0000256" key="3">
    <source>
        <dbReference type="ARBA" id="ARBA00022741"/>
    </source>
</evidence>
<dbReference type="PANTHER" id="PTHR34273:SF2">
    <property type="entry name" value="METHYLTHIORIBOSE KINASE"/>
    <property type="match status" value="1"/>
</dbReference>
<gene>
    <name evidence="7" type="ORF">CCM_03505</name>
</gene>
<dbReference type="VEuPathDB" id="FungiDB:CCM_03505"/>
<dbReference type="PANTHER" id="PTHR34273">
    <property type="entry name" value="METHYLTHIORIBOSE KINASE"/>
    <property type="match status" value="1"/>
</dbReference>
<dbReference type="RefSeq" id="XP_006668719.1">
    <property type="nucleotide sequence ID" value="XM_006668656.1"/>
</dbReference>
<keyword evidence="5" id="KW-0067">ATP-binding</keyword>
<accession>G3JB21</accession>
<dbReference type="eggNOG" id="ENOG502SJ8C">
    <property type="taxonomic scope" value="Eukaryota"/>
</dbReference>
<dbReference type="OMA" id="GTANFIY"/>
<dbReference type="Pfam" id="PF01636">
    <property type="entry name" value="APH"/>
    <property type="match status" value="1"/>
</dbReference>
<dbReference type="Gene3D" id="3.90.1200.10">
    <property type="match status" value="1"/>
</dbReference>
<dbReference type="InParanoid" id="G3JB21"/>
<evidence type="ECO:0000259" key="6">
    <source>
        <dbReference type="Pfam" id="PF01636"/>
    </source>
</evidence>
<feature type="domain" description="Aminoglycoside phosphotransferase" evidence="6">
    <location>
        <begin position="58"/>
        <end position="306"/>
    </location>
</feature>
<reference evidence="7 8" key="1">
    <citation type="journal article" date="2011" name="Genome Biol.">
        <title>Genome sequence of the insect pathogenic fungus Cordyceps militaris, a valued traditional Chinese medicine.</title>
        <authorList>
            <person name="Zheng P."/>
            <person name="Xia Y."/>
            <person name="Xiao G."/>
            <person name="Xiong C."/>
            <person name="Hu X."/>
            <person name="Zhang S."/>
            <person name="Zheng H."/>
            <person name="Huang Y."/>
            <person name="Zhou Y."/>
            <person name="Wang S."/>
            <person name="Zhao G.P."/>
            <person name="Liu X."/>
            <person name="St Leger R.J."/>
            <person name="Wang C."/>
        </authorList>
    </citation>
    <scope>NUCLEOTIDE SEQUENCE [LARGE SCALE GENOMIC DNA]</scope>
    <source>
        <strain evidence="7 8">CM01</strain>
    </source>
</reference>
<keyword evidence="8" id="KW-1185">Reference proteome</keyword>
<dbReference type="InterPro" id="IPR002575">
    <property type="entry name" value="Aminoglycoside_PTrfase"/>
</dbReference>
<dbReference type="KEGG" id="cmt:CCM_03505"/>
<dbReference type="InterPro" id="IPR011009">
    <property type="entry name" value="Kinase-like_dom_sf"/>
</dbReference>
<evidence type="ECO:0000313" key="7">
    <source>
        <dbReference type="EMBL" id="EGX95233.1"/>
    </source>
</evidence>
<proteinExistence type="inferred from homology"/>
<evidence type="ECO:0000256" key="1">
    <source>
        <dbReference type="ARBA" id="ARBA00010165"/>
    </source>
</evidence>
<dbReference type="GeneID" id="18165531"/>
<dbReference type="SUPFAM" id="SSF56112">
    <property type="entry name" value="Protein kinase-like (PK-like)"/>
    <property type="match status" value="1"/>
</dbReference>
<dbReference type="STRING" id="983644.G3JB21"/>
<dbReference type="Gene3D" id="3.30.200.20">
    <property type="entry name" value="Phosphorylase Kinase, domain 1"/>
    <property type="match status" value="1"/>
</dbReference>
<keyword evidence="3" id="KW-0547">Nucleotide-binding</keyword>
<dbReference type="EMBL" id="JH126400">
    <property type="protein sequence ID" value="EGX95233.1"/>
    <property type="molecule type" value="Genomic_DNA"/>
</dbReference>
<keyword evidence="2" id="KW-0808">Transferase</keyword>
<sequence>MAKSTAAEIQAAVQKELADTPYAATSLRALSGGNANFIYHAKLQAPLPDGRCDVVVKHGEGYVATSPEFAITVARCKVEEAVLRYMARFPAFPRILTFHTRTPTLLYFNPATSTNVQEYLPEALSLKHYALQHFKTATADSLARPHCYSLGLSLGMWLRMFHRWVREGDNSALRDLVAANTEMQAIKKRLNYDNLPQSMARHQPDVGDCRDMFQQVADMAAAELRDSESLHVIHGDFWTGNILLPDAPIGLGGTTQVFVVDWEMAQLGVQAEDFGQLVAELWQLKLYAGIDAGIWIIEGFAEGYGRVDLAFILRAVVHVAAHLIAFGSNTPGWGTPEQNKEVALVGKETLKKALSNDMQAFRGHPLQTLFRYLGINDIKLVKGQNGVVE</sequence>
<keyword evidence="4 7" id="KW-0418">Kinase</keyword>
<evidence type="ECO:0000313" key="8">
    <source>
        <dbReference type="Proteomes" id="UP000001610"/>
    </source>
</evidence>
<evidence type="ECO:0000256" key="2">
    <source>
        <dbReference type="ARBA" id="ARBA00022679"/>
    </source>
</evidence>
<name>G3JB21_CORMM</name>
<evidence type="ECO:0000256" key="5">
    <source>
        <dbReference type="ARBA" id="ARBA00022840"/>
    </source>
</evidence>
<protein>
    <submittedName>
        <fullName evidence="7">Protein kinase-like domain</fullName>
    </submittedName>
</protein>
<comment type="similarity">
    <text evidence="1">Belongs to the methylthioribose kinase family.</text>
</comment>
<dbReference type="GO" id="GO:0016301">
    <property type="term" value="F:kinase activity"/>
    <property type="evidence" value="ECO:0007669"/>
    <property type="project" value="UniProtKB-KW"/>
</dbReference>
<dbReference type="GO" id="GO:0005524">
    <property type="term" value="F:ATP binding"/>
    <property type="evidence" value="ECO:0007669"/>
    <property type="project" value="UniProtKB-KW"/>
</dbReference>
<dbReference type="HOGENOM" id="CLU_059226_0_0_1"/>
<evidence type="ECO:0000256" key="4">
    <source>
        <dbReference type="ARBA" id="ARBA00022777"/>
    </source>
</evidence>